<dbReference type="Proteomes" id="UP000241818">
    <property type="component" value="Unassembled WGS sequence"/>
</dbReference>
<dbReference type="InParanoid" id="A0A2T3B628"/>
<name>A0A2T3B628_AMORE</name>
<dbReference type="AlphaFoldDB" id="A0A2T3B628"/>
<protein>
    <submittedName>
        <fullName evidence="1">Uncharacterized protein</fullName>
    </submittedName>
</protein>
<evidence type="ECO:0000313" key="1">
    <source>
        <dbReference type="EMBL" id="PSS22210.1"/>
    </source>
</evidence>
<sequence length="259" mass="29217">MGIRVAKRKFVPSTIPSEEYDENTGACTIEYFVTSKDRYRAAPGNEIPLPWPLDTTESSEEARQIVASLESVYRKVLTDSGINLHQVRVQGLSPRTDFRPRDTMIIETHDENSEGWKAAATEIQELLDNAIRKRKLQDAGLKIRVEIWNEVKMHRDTSSIIKPNTTIHKALESIQEIVYKGVKENCSGMWTSISYHMRGPHWQEENRTPTIVVSIAPGSRGLWATVEENIRSAVEDADSSKSFDIDLAIELLPGAVLDL</sequence>
<dbReference type="OrthoDB" id="5424209at2759"/>
<accession>A0A2T3B628</accession>
<gene>
    <name evidence="1" type="ORF">M430DRAFT_222698</name>
</gene>
<evidence type="ECO:0000313" key="2">
    <source>
        <dbReference type="Proteomes" id="UP000241818"/>
    </source>
</evidence>
<keyword evidence="2" id="KW-1185">Reference proteome</keyword>
<dbReference type="EMBL" id="KZ679009">
    <property type="protein sequence ID" value="PSS22210.1"/>
    <property type="molecule type" value="Genomic_DNA"/>
</dbReference>
<proteinExistence type="predicted"/>
<dbReference type="RefSeq" id="XP_024722365.1">
    <property type="nucleotide sequence ID" value="XM_024864670.1"/>
</dbReference>
<organism evidence="1 2">
    <name type="scientific">Amorphotheca resinae ATCC 22711</name>
    <dbReference type="NCBI Taxonomy" id="857342"/>
    <lineage>
        <taxon>Eukaryota</taxon>
        <taxon>Fungi</taxon>
        <taxon>Dikarya</taxon>
        <taxon>Ascomycota</taxon>
        <taxon>Pezizomycotina</taxon>
        <taxon>Leotiomycetes</taxon>
        <taxon>Helotiales</taxon>
        <taxon>Amorphothecaceae</taxon>
        <taxon>Amorphotheca</taxon>
    </lineage>
</organism>
<reference evidence="1 2" key="1">
    <citation type="journal article" date="2018" name="New Phytol.">
        <title>Comparative genomics and transcriptomics depict ericoid mycorrhizal fungi as versatile saprotrophs and plant mutualists.</title>
        <authorList>
            <person name="Martino E."/>
            <person name="Morin E."/>
            <person name="Grelet G.A."/>
            <person name="Kuo A."/>
            <person name="Kohler A."/>
            <person name="Daghino S."/>
            <person name="Barry K.W."/>
            <person name="Cichocki N."/>
            <person name="Clum A."/>
            <person name="Dockter R.B."/>
            <person name="Hainaut M."/>
            <person name="Kuo R.C."/>
            <person name="LaButti K."/>
            <person name="Lindahl B.D."/>
            <person name="Lindquist E.A."/>
            <person name="Lipzen A."/>
            <person name="Khouja H.R."/>
            <person name="Magnuson J."/>
            <person name="Murat C."/>
            <person name="Ohm R.A."/>
            <person name="Singer S.W."/>
            <person name="Spatafora J.W."/>
            <person name="Wang M."/>
            <person name="Veneault-Fourrey C."/>
            <person name="Henrissat B."/>
            <person name="Grigoriev I.V."/>
            <person name="Martin F.M."/>
            <person name="Perotto S."/>
        </authorList>
    </citation>
    <scope>NUCLEOTIDE SEQUENCE [LARGE SCALE GENOMIC DNA]</scope>
    <source>
        <strain evidence="1 2">ATCC 22711</strain>
    </source>
</reference>
<dbReference type="GeneID" id="36572751"/>